<comment type="caution">
    <text evidence="2">The sequence shown here is derived from an EMBL/GenBank/DDBJ whole genome shotgun (WGS) entry which is preliminary data.</text>
</comment>
<dbReference type="GeneID" id="84023550"/>
<dbReference type="Proteomes" id="UP001202031">
    <property type="component" value="Unassembled WGS sequence"/>
</dbReference>
<name>A0ABT0R7Y5_9BACT</name>
<proteinExistence type="predicted"/>
<evidence type="ECO:0000256" key="1">
    <source>
        <dbReference type="SAM" id="Coils"/>
    </source>
</evidence>
<evidence type="ECO:0000313" key="2">
    <source>
        <dbReference type="EMBL" id="MCL6657015.1"/>
    </source>
</evidence>
<gene>
    <name evidence="2" type="ORF">M8N44_06735</name>
</gene>
<sequence length="60" mass="6748">MIIEYDTEDRCIRVDDVAVSHADAEKLMAEHETAVAALENALVQYERDHATTDNPDGHHD</sequence>
<feature type="coiled-coil region" evidence="1">
    <location>
        <begin position="21"/>
        <end position="48"/>
    </location>
</feature>
<reference evidence="2 3" key="1">
    <citation type="submission" date="2022-03" db="EMBL/GenBank/DDBJ databases">
        <title>Taxonomic description of new species and reclassification of some bacterial strains.</title>
        <authorList>
            <person name="Ndongo S."/>
        </authorList>
    </citation>
    <scope>NUCLEOTIDE SEQUENCE [LARGE SCALE GENOMIC DNA]</scope>
    <source>
        <strain evidence="2 3">Marseille-P6666</strain>
    </source>
</reference>
<keyword evidence="3" id="KW-1185">Reference proteome</keyword>
<dbReference type="EMBL" id="JAMGSI010000001">
    <property type="protein sequence ID" value="MCL6657015.1"/>
    <property type="molecule type" value="Genomic_DNA"/>
</dbReference>
<organism evidence="2 3">
    <name type="scientific">Akkermansia massiliensis</name>
    <dbReference type="NCBI Taxonomy" id="2927224"/>
    <lineage>
        <taxon>Bacteria</taxon>
        <taxon>Pseudomonadati</taxon>
        <taxon>Verrucomicrobiota</taxon>
        <taxon>Verrucomicrobiia</taxon>
        <taxon>Verrucomicrobiales</taxon>
        <taxon>Akkermansiaceae</taxon>
        <taxon>Akkermansia</taxon>
    </lineage>
</organism>
<dbReference type="RefSeq" id="WP_215709503.1">
    <property type="nucleotide sequence ID" value="NZ_CP072027.1"/>
</dbReference>
<accession>A0ABT0R7Y5</accession>
<protein>
    <submittedName>
        <fullName evidence="2">Uncharacterized protein</fullName>
    </submittedName>
</protein>
<evidence type="ECO:0000313" key="3">
    <source>
        <dbReference type="Proteomes" id="UP001202031"/>
    </source>
</evidence>
<keyword evidence="1" id="KW-0175">Coiled coil</keyword>